<accession>A0ABX8B4B1</accession>
<feature type="transmembrane region" description="Helical" evidence="1">
    <location>
        <begin position="18"/>
        <end position="41"/>
    </location>
</feature>
<dbReference type="Proteomes" id="UP000677668">
    <property type="component" value="Chromosome 2"/>
</dbReference>
<evidence type="ECO:0000313" key="3">
    <source>
        <dbReference type="Proteomes" id="UP000677668"/>
    </source>
</evidence>
<sequence length="150" mass="16150">MERANSAPLSRSATYARYWLQAVFFLLAGVELANALMALFFQDAAASFYGWEISDPAMTQQYGIALCVVAAAYFLIGLDPVANRRLLLLPLVEVGVATFWTFFLSRGQYGGRSAVLMALGYCLFIVAAVVVPTAMLRTAAEGVDPTPPAA</sequence>
<keyword evidence="1" id="KW-0472">Membrane</keyword>
<dbReference type="EMBL" id="CP072643">
    <property type="protein sequence ID" value="QUV95298.1"/>
    <property type="molecule type" value="Genomic_DNA"/>
</dbReference>
<keyword evidence="1" id="KW-1133">Transmembrane helix</keyword>
<proteinExistence type="predicted"/>
<protein>
    <submittedName>
        <fullName evidence="2">Uncharacterized protein</fullName>
    </submittedName>
</protein>
<feature type="transmembrane region" description="Helical" evidence="1">
    <location>
        <begin position="116"/>
        <end position="136"/>
    </location>
</feature>
<reference evidence="2 3" key="1">
    <citation type="submission" date="2021-03" db="EMBL/GenBank/DDBJ databases">
        <title>Genomic and phenotypic characterization of Chloracidobacterium isolates provides evidence for multiple species.</title>
        <authorList>
            <person name="Saini M.K."/>
            <person name="Costas A.M.G."/>
            <person name="Tank M."/>
            <person name="Bryant D.A."/>
        </authorList>
    </citation>
    <scope>NUCLEOTIDE SEQUENCE [LARGE SCALE GENOMIC DNA]</scope>
    <source>
        <strain evidence="2 3">N</strain>
    </source>
</reference>
<dbReference type="RefSeq" id="WP_211423532.1">
    <property type="nucleotide sequence ID" value="NZ_CP072643.1"/>
</dbReference>
<evidence type="ECO:0000313" key="2">
    <source>
        <dbReference type="EMBL" id="QUV95298.1"/>
    </source>
</evidence>
<gene>
    <name evidence="2" type="ORF">J8C05_14890</name>
</gene>
<feature type="transmembrane region" description="Helical" evidence="1">
    <location>
        <begin position="62"/>
        <end position="81"/>
    </location>
</feature>
<keyword evidence="3" id="KW-1185">Reference proteome</keyword>
<feature type="transmembrane region" description="Helical" evidence="1">
    <location>
        <begin position="87"/>
        <end position="104"/>
    </location>
</feature>
<organism evidence="2 3">
    <name type="scientific">Chloracidobacterium sp. N</name>
    <dbReference type="NCBI Taxonomy" id="2821540"/>
    <lineage>
        <taxon>Bacteria</taxon>
        <taxon>Pseudomonadati</taxon>
        <taxon>Acidobacteriota</taxon>
        <taxon>Terriglobia</taxon>
        <taxon>Terriglobales</taxon>
        <taxon>Acidobacteriaceae</taxon>
        <taxon>Chloracidobacterium</taxon>
        <taxon>Chloracidobacterium aggregatum</taxon>
    </lineage>
</organism>
<keyword evidence="1" id="KW-0812">Transmembrane</keyword>
<name>A0ABX8B4B1_9BACT</name>
<evidence type="ECO:0000256" key="1">
    <source>
        <dbReference type="SAM" id="Phobius"/>
    </source>
</evidence>